<keyword evidence="2 5" id="KW-0812">Transmembrane</keyword>
<evidence type="ECO:0000256" key="2">
    <source>
        <dbReference type="ARBA" id="ARBA00022692"/>
    </source>
</evidence>
<dbReference type="GO" id="GO:0016020">
    <property type="term" value="C:membrane"/>
    <property type="evidence" value="ECO:0007669"/>
    <property type="project" value="UniProtKB-SubCell"/>
</dbReference>
<feature type="transmembrane region" description="Helical" evidence="5">
    <location>
        <begin position="43"/>
        <end position="65"/>
    </location>
</feature>
<evidence type="ECO:0000313" key="7">
    <source>
        <dbReference type="EMBL" id="PIT88164.1"/>
    </source>
</evidence>
<name>A0A2M6W5W0_9BACT</name>
<evidence type="ECO:0000256" key="3">
    <source>
        <dbReference type="ARBA" id="ARBA00022989"/>
    </source>
</evidence>
<feature type="transmembrane region" description="Helical" evidence="5">
    <location>
        <begin position="100"/>
        <end position="120"/>
    </location>
</feature>
<dbReference type="GO" id="GO:0000271">
    <property type="term" value="P:polysaccharide biosynthetic process"/>
    <property type="evidence" value="ECO:0007669"/>
    <property type="project" value="InterPro"/>
</dbReference>
<evidence type="ECO:0000256" key="1">
    <source>
        <dbReference type="ARBA" id="ARBA00004141"/>
    </source>
</evidence>
<protein>
    <submittedName>
        <fullName evidence="7">Polysaccharide biosynthesis protein GtrA</fullName>
    </submittedName>
</protein>
<feature type="transmembrane region" description="Helical" evidence="5">
    <location>
        <begin position="12"/>
        <end position="37"/>
    </location>
</feature>
<comment type="subcellular location">
    <subcellularLocation>
        <location evidence="1">Membrane</location>
        <topology evidence="1">Multi-pass membrane protein</topology>
    </subcellularLocation>
</comment>
<comment type="caution">
    <text evidence="7">The sequence shown here is derived from an EMBL/GenBank/DDBJ whole genome shotgun (WGS) entry which is preliminary data.</text>
</comment>
<reference evidence="8" key="1">
    <citation type="submission" date="2017-09" db="EMBL/GenBank/DDBJ databases">
        <title>Depth-based differentiation of microbial function through sediment-hosted aquifers and enrichment of novel symbionts in the deep terrestrial subsurface.</title>
        <authorList>
            <person name="Probst A.J."/>
            <person name="Ladd B."/>
            <person name="Jarett J.K."/>
            <person name="Geller-Mcgrath D.E."/>
            <person name="Sieber C.M.K."/>
            <person name="Emerson J.B."/>
            <person name="Anantharaman K."/>
            <person name="Thomas B.C."/>
            <person name="Malmstrom R."/>
            <person name="Stieglmeier M."/>
            <person name="Klingl A."/>
            <person name="Woyke T."/>
            <person name="Ryan C.M."/>
            <person name="Banfield J.F."/>
        </authorList>
    </citation>
    <scope>NUCLEOTIDE SEQUENCE [LARGE SCALE GENOMIC DNA]</scope>
</reference>
<gene>
    <name evidence="7" type="ORF">COU29_04095</name>
</gene>
<dbReference type="Pfam" id="PF04138">
    <property type="entry name" value="GtrA_DPMS_TM"/>
    <property type="match status" value="1"/>
</dbReference>
<dbReference type="InterPro" id="IPR007267">
    <property type="entry name" value="GtrA_DPMS_TM"/>
</dbReference>
<evidence type="ECO:0000259" key="6">
    <source>
        <dbReference type="Pfam" id="PF04138"/>
    </source>
</evidence>
<keyword evidence="3 5" id="KW-1133">Transmembrane helix</keyword>
<dbReference type="Proteomes" id="UP000231426">
    <property type="component" value="Unassembled WGS sequence"/>
</dbReference>
<evidence type="ECO:0000313" key="8">
    <source>
        <dbReference type="Proteomes" id="UP000231426"/>
    </source>
</evidence>
<evidence type="ECO:0000256" key="5">
    <source>
        <dbReference type="SAM" id="Phobius"/>
    </source>
</evidence>
<keyword evidence="4 5" id="KW-0472">Membrane</keyword>
<sequence length="135" mass="15290">MINLIKKILSYRYIRFLLVGFMNTVFGYGLYAFFIFIGLHYSVAALLGTVLGVLFNFQTIGRLVFGRSDSKFVFLRFVAVYALGYVLNVALIYVLKQVGFNDYLAGAVLILPVATLIYFLNSKFVFKLVAIEVKI</sequence>
<dbReference type="EMBL" id="PFBV01000005">
    <property type="protein sequence ID" value="PIT88164.1"/>
    <property type="molecule type" value="Genomic_DNA"/>
</dbReference>
<feature type="transmembrane region" description="Helical" evidence="5">
    <location>
        <begin position="72"/>
        <end position="94"/>
    </location>
</feature>
<evidence type="ECO:0000256" key="4">
    <source>
        <dbReference type="ARBA" id="ARBA00023136"/>
    </source>
</evidence>
<organism evidence="7 8">
    <name type="scientific">Candidatus Magasanikbacteria bacterium CG10_big_fil_rev_8_21_14_0_10_36_32</name>
    <dbReference type="NCBI Taxonomy" id="1974646"/>
    <lineage>
        <taxon>Bacteria</taxon>
        <taxon>Candidatus Magasanikiibacteriota</taxon>
    </lineage>
</organism>
<feature type="domain" description="GtrA/DPMS transmembrane" evidence="6">
    <location>
        <begin position="15"/>
        <end position="126"/>
    </location>
</feature>
<dbReference type="AlphaFoldDB" id="A0A2M6W5W0"/>
<accession>A0A2M6W5W0</accession>
<proteinExistence type="predicted"/>